<reference evidence="6" key="1">
    <citation type="journal article" date="2020" name="mSystems">
        <title>Genome- and Community-Level Interaction Insights into Carbon Utilization and Element Cycling Functions of Hydrothermarchaeota in Hydrothermal Sediment.</title>
        <authorList>
            <person name="Zhou Z."/>
            <person name="Liu Y."/>
            <person name="Xu W."/>
            <person name="Pan J."/>
            <person name="Luo Z.H."/>
            <person name="Li M."/>
        </authorList>
    </citation>
    <scope>NUCLEOTIDE SEQUENCE [LARGE SCALE GENOMIC DNA]</scope>
    <source>
        <strain evidence="6">SpSt-906</strain>
    </source>
</reference>
<dbReference type="InterPro" id="IPR003439">
    <property type="entry name" value="ABC_transporter-like_ATP-bd"/>
</dbReference>
<dbReference type="Pfam" id="PF00005">
    <property type="entry name" value="ABC_tran"/>
    <property type="match status" value="1"/>
</dbReference>
<dbReference type="GO" id="GO:0005524">
    <property type="term" value="F:ATP binding"/>
    <property type="evidence" value="ECO:0007669"/>
    <property type="project" value="UniProtKB-KW"/>
</dbReference>
<dbReference type="InterPro" id="IPR027417">
    <property type="entry name" value="P-loop_NTPase"/>
</dbReference>
<dbReference type="Gene3D" id="3.40.50.300">
    <property type="entry name" value="P-loop containing nucleotide triphosphate hydrolases"/>
    <property type="match status" value="1"/>
</dbReference>
<evidence type="ECO:0000256" key="4">
    <source>
        <dbReference type="ARBA" id="ARBA00022840"/>
    </source>
</evidence>
<evidence type="ECO:0000256" key="1">
    <source>
        <dbReference type="ARBA" id="ARBA00005417"/>
    </source>
</evidence>
<keyword evidence="4 6" id="KW-0067">ATP-binding</keyword>
<dbReference type="SMART" id="SM00382">
    <property type="entry name" value="AAA"/>
    <property type="match status" value="1"/>
</dbReference>
<gene>
    <name evidence="6" type="ORF">ENX07_05790</name>
</gene>
<dbReference type="PANTHER" id="PTHR43335">
    <property type="entry name" value="ABC TRANSPORTER, ATP-BINDING PROTEIN"/>
    <property type="match status" value="1"/>
</dbReference>
<evidence type="ECO:0000313" key="6">
    <source>
        <dbReference type="EMBL" id="HGE99562.1"/>
    </source>
</evidence>
<comment type="similarity">
    <text evidence="1">Belongs to the ABC transporter superfamily.</text>
</comment>
<keyword evidence="3" id="KW-0547">Nucleotide-binding</keyword>
<comment type="caution">
    <text evidence="6">The sequence shown here is derived from an EMBL/GenBank/DDBJ whole genome shotgun (WGS) entry which is preliminary data.</text>
</comment>
<dbReference type="AlphaFoldDB" id="A0A7C3UX36"/>
<dbReference type="GO" id="GO:0016887">
    <property type="term" value="F:ATP hydrolysis activity"/>
    <property type="evidence" value="ECO:0007669"/>
    <property type="project" value="InterPro"/>
</dbReference>
<feature type="domain" description="ABC transporter" evidence="5">
    <location>
        <begin position="4"/>
        <end position="235"/>
    </location>
</feature>
<dbReference type="PANTHER" id="PTHR43335:SF4">
    <property type="entry name" value="ABC TRANSPORTER, ATP-BINDING PROTEIN"/>
    <property type="match status" value="1"/>
</dbReference>
<dbReference type="EMBL" id="DTMQ01000039">
    <property type="protein sequence ID" value="HGE99562.1"/>
    <property type="molecule type" value="Genomic_DNA"/>
</dbReference>
<evidence type="ECO:0000256" key="2">
    <source>
        <dbReference type="ARBA" id="ARBA00022448"/>
    </source>
</evidence>
<accession>A0A7C3UX36</accession>
<keyword evidence="2" id="KW-0813">Transport</keyword>
<dbReference type="InterPro" id="IPR003593">
    <property type="entry name" value="AAA+_ATPase"/>
</dbReference>
<name>A0A7C3UX36_UNCW3</name>
<proteinExistence type="inferred from homology"/>
<protein>
    <submittedName>
        <fullName evidence="6">ABC transporter ATP-binding protein</fullName>
    </submittedName>
</protein>
<evidence type="ECO:0000259" key="5">
    <source>
        <dbReference type="PROSITE" id="PS50893"/>
    </source>
</evidence>
<dbReference type="PROSITE" id="PS50893">
    <property type="entry name" value="ABC_TRANSPORTER_2"/>
    <property type="match status" value="1"/>
</dbReference>
<organism evidence="6">
    <name type="scientific">candidate division WOR-3 bacterium</name>
    <dbReference type="NCBI Taxonomy" id="2052148"/>
    <lineage>
        <taxon>Bacteria</taxon>
        <taxon>Bacteria division WOR-3</taxon>
    </lineage>
</organism>
<evidence type="ECO:0000256" key="3">
    <source>
        <dbReference type="ARBA" id="ARBA00022741"/>
    </source>
</evidence>
<dbReference type="SUPFAM" id="SSF52540">
    <property type="entry name" value="P-loop containing nucleoside triphosphate hydrolases"/>
    <property type="match status" value="1"/>
</dbReference>
<sequence>MTAIKIENLTRDYKVGFGGFKKVRALDNLNLEIFPGEIFGFLGPNGSGKTTTIKLILGLIKPTKGKITVLGKNPSDTAIKRRIGYLPESPYFYDYLTAYEFLSFCAEVLNAKENKIDELLQLVDMKEARDVQLKNFSRGMLQRIGVAQALLGDPELIILDEPMGGLDPIGRKEVRDIIVNLRKEGKTIFFSSHILSDAEMICDRVGILVKGKLLKVGRTAQILSEEIESIEITAKNISQNQEEELSRISSRILKSDNKVMFIVSTPEERDKVIKYIIATGGEIISVVPRRKTLEEYFMSFVR</sequence>